<dbReference type="OrthoDB" id="4053801at2"/>
<sequence>MKAIMLVLKESDSVEYVSLKRYVSRFFATVIMAVTGTVVMALQARANSLPGVNIRGQEWFNTDVFMDRICSDMGTEDRGFLFNIHSGEVVNPEDAYPKEPYYHLAPGESRTANYFGPSGYHYALNPGWELFEGHCEFPETSSWVWFDSERRISEDTITNCTAGSSTLTINESYSTTRTYTKTVSGNVKIGIKGEVFNGDIGGGFSYSWAISDTHQLGLAVGITVGPGRQGWMDARPLKRIVRVNPVFEVDYYNWSDGQNEFGWTAHSWRSRSYNRISSWGFYLDGIADVLNSDGTPSMDFVARDKVGIC</sequence>
<gene>
    <name evidence="2" type="ORF">E7Y31_17495</name>
</gene>
<dbReference type="EMBL" id="SSXH01000528">
    <property type="protein sequence ID" value="THJ64599.1"/>
    <property type="molecule type" value="Genomic_DNA"/>
</dbReference>
<organism evidence="2 3">
    <name type="scientific">Candidatus Frankia alpina</name>
    <dbReference type="NCBI Taxonomy" id="2699483"/>
    <lineage>
        <taxon>Bacteria</taxon>
        <taxon>Bacillati</taxon>
        <taxon>Actinomycetota</taxon>
        <taxon>Actinomycetes</taxon>
        <taxon>Frankiales</taxon>
        <taxon>Frankiaceae</taxon>
        <taxon>Frankia</taxon>
    </lineage>
</organism>
<keyword evidence="1" id="KW-0472">Membrane</keyword>
<keyword evidence="1" id="KW-0812">Transmembrane</keyword>
<feature type="transmembrane region" description="Helical" evidence="1">
    <location>
        <begin position="22"/>
        <end position="42"/>
    </location>
</feature>
<reference evidence="2 3" key="1">
    <citation type="submission" date="2019-04" db="EMBL/GenBank/DDBJ databases">
        <title>Draft genome sequences for three unisolated Alnus-infective Frankia Sp+ strains, AgTrS, AiOr and AvVan, the first sequenced Frankia strains able to sporulate in-planta.</title>
        <authorList>
            <person name="Bethencourt L."/>
            <person name="Vautrin F."/>
            <person name="Taib N."/>
            <person name="Dubost A."/>
            <person name="Castro-Garcia L."/>
            <person name="Imbaud O."/>
            <person name="Abrouk D."/>
            <person name="Fournier P."/>
            <person name="Briolay J."/>
            <person name="Nguyen A."/>
            <person name="Normand P."/>
            <person name="Fernandez M.P."/>
            <person name="Brochier-Armanet C."/>
            <person name="Herrera-Belaroussi A."/>
        </authorList>
    </citation>
    <scope>NUCLEOTIDE SEQUENCE [LARGE SCALE GENOMIC DNA]</scope>
    <source>
        <strain evidence="2 3">AvVan</strain>
    </source>
</reference>
<dbReference type="AlphaFoldDB" id="A0A4V3Z502"/>
<evidence type="ECO:0000313" key="2">
    <source>
        <dbReference type="EMBL" id="THJ64599.1"/>
    </source>
</evidence>
<keyword evidence="3" id="KW-1185">Reference proteome</keyword>
<proteinExistence type="predicted"/>
<keyword evidence="1" id="KW-1133">Transmembrane helix</keyword>
<name>A0A4V3Z502_9ACTN</name>
<dbReference type="Proteomes" id="UP000305282">
    <property type="component" value="Unassembled WGS sequence"/>
</dbReference>
<evidence type="ECO:0000313" key="3">
    <source>
        <dbReference type="Proteomes" id="UP000305282"/>
    </source>
</evidence>
<dbReference type="RefSeq" id="WP_136449021.1">
    <property type="nucleotide sequence ID" value="NZ_SSXH01000528.1"/>
</dbReference>
<accession>A0A4V3Z502</accession>
<protein>
    <submittedName>
        <fullName evidence="2">Uncharacterized protein</fullName>
    </submittedName>
</protein>
<comment type="caution">
    <text evidence="2">The sequence shown here is derived from an EMBL/GenBank/DDBJ whole genome shotgun (WGS) entry which is preliminary data.</text>
</comment>
<evidence type="ECO:0000256" key="1">
    <source>
        <dbReference type="SAM" id="Phobius"/>
    </source>
</evidence>